<evidence type="ECO:0000313" key="1">
    <source>
        <dbReference type="EMBL" id="EGV32018.1"/>
    </source>
</evidence>
<organism evidence="1 2">
    <name type="scientific">Thiorhodococcus drewsii AZ1</name>
    <dbReference type="NCBI Taxonomy" id="765913"/>
    <lineage>
        <taxon>Bacteria</taxon>
        <taxon>Pseudomonadati</taxon>
        <taxon>Pseudomonadota</taxon>
        <taxon>Gammaproteobacteria</taxon>
        <taxon>Chromatiales</taxon>
        <taxon>Chromatiaceae</taxon>
        <taxon>Thiorhodococcus</taxon>
    </lineage>
</organism>
<gene>
    <name evidence="1" type="ORF">ThidrDRAFT_1592</name>
</gene>
<dbReference type="EMBL" id="AFWT01000009">
    <property type="protein sequence ID" value="EGV32018.1"/>
    <property type="molecule type" value="Genomic_DNA"/>
</dbReference>
<dbReference type="InterPro" id="IPR017495">
    <property type="entry name" value="PuhC"/>
</dbReference>
<dbReference type="eggNOG" id="ENOG5032YH7">
    <property type="taxonomic scope" value="Bacteria"/>
</dbReference>
<protein>
    <submittedName>
        <fullName evidence="1">Photosynthetic complex assembly protein</fullName>
    </submittedName>
</protein>
<comment type="caution">
    <text evidence="1">The sequence shown here is derived from an EMBL/GenBank/DDBJ whole genome shotgun (WGS) entry which is preliminary data.</text>
</comment>
<accession>G2DZX9</accession>
<dbReference type="NCBIfam" id="TIGR03054">
    <property type="entry name" value="photo_alph_chp1"/>
    <property type="match status" value="1"/>
</dbReference>
<dbReference type="Proteomes" id="UP000004200">
    <property type="component" value="Unassembled WGS sequence"/>
</dbReference>
<keyword evidence="2" id="KW-1185">Reference proteome</keyword>
<sequence length="139" mass="14860">MIAVASLLSFVIIMVGVARLTGAKFDEAPLTPIVQERELHFVDQSDGSTEIVDPSTGEVIQTLAPGGAGFIRGVLRAFGRQRMGYDATIDQAPFRLALRQNGNLTLEDPTTGIVIDLRAYGETNQASFAELLPARGASQ</sequence>
<reference evidence="1 2" key="1">
    <citation type="submission" date="2011-06" db="EMBL/GenBank/DDBJ databases">
        <title>The draft genome of Thiorhodococcus drewsii AZ1.</title>
        <authorList>
            <consortium name="US DOE Joint Genome Institute (JGI-PGF)"/>
            <person name="Lucas S."/>
            <person name="Han J."/>
            <person name="Lapidus A."/>
            <person name="Cheng J.-F."/>
            <person name="Goodwin L."/>
            <person name="Pitluck S."/>
            <person name="Peters L."/>
            <person name="Land M.L."/>
            <person name="Hauser L."/>
            <person name="Vogl K."/>
            <person name="Liu Z."/>
            <person name="Imhoff J."/>
            <person name="Thiel V."/>
            <person name="Frigaard N.-U."/>
            <person name="Bryant D.A."/>
            <person name="Woyke T.J."/>
        </authorList>
    </citation>
    <scope>NUCLEOTIDE SEQUENCE [LARGE SCALE GENOMIC DNA]</scope>
    <source>
        <strain evidence="1 2">AZ1</strain>
    </source>
</reference>
<dbReference type="AlphaFoldDB" id="G2DZX9"/>
<evidence type="ECO:0000313" key="2">
    <source>
        <dbReference type="Proteomes" id="UP000004200"/>
    </source>
</evidence>
<name>G2DZX9_9GAMM</name>
<dbReference type="STRING" id="765913.ThidrDRAFT_1592"/>
<proteinExistence type="predicted"/>